<name>A0ABR0AE53_9CRUS</name>
<gene>
    <name evidence="2" type="ORF">OUZ56_008736</name>
</gene>
<organism evidence="2 3">
    <name type="scientific">Daphnia magna</name>
    <dbReference type="NCBI Taxonomy" id="35525"/>
    <lineage>
        <taxon>Eukaryota</taxon>
        <taxon>Metazoa</taxon>
        <taxon>Ecdysozoa</taxon>
        <taxon>Arthropoda</taxon>
        <taxon>Crustacea</taxon>
        <taxon>Branchiopoda</taxon>
        <taxon>Diplostraca</taxon>
        <taxon>Cladocera</taxon>
        <taxon>Anomopoda</taxon>
        <taxon>Daphniidae</taxon>
        <taxon>Daphnia</taxon>
    </lineage>
</organism>
<comment type="caution">
    <text evidence="2">The sequence shown here is derived from an EMBL/GenBank/DDBJ whole genome shotgun (WGS) entry which is preliminary data.</text>
</comment>
<feature type="compositionally biased region" description="Basic and acidic residues" evidence="1">
    <location>
        <begin position="46"/>
        <end position="65"/>
    </location>
</feature>
<feature type="region of interest" description="Disordered" evidence="1">
    <location>
        <begin position="39"/>
        <end position="65"/>
    </location>
</feature>
<keyword evidence="3" id="KW-1185">Reference proteome</keyword>
<dbReference type="EMBL" id="JAOYFB010000037">
    <property type="protein sequence ID" value="KAK4023319.1"/>
    <property type="molecule type" value="Genomic_DNA"/>
</dbReference>
<evidence type="ECO:0000313" key="2">
    <source>
        <dbReference type="EMBL" id="KAK4023319.1"/>
    </source>
</evidence>
<protein>
    <submittedName>
        <fullName evidence="2">Uncharacterized protein</fullName>
    </submittedName>
</protein>
<proteinExistence type="predicted"/>
<dbReference type="Proteomes" id="UP001234178">
    <property type="component" value="Unassembled WGS sequence"/>
</dbReference>
<sequence>MKKEKEKEKKEEEKSPLNTSSNQLAQLKVSFCVRHNALPTAPTIDDDQRVDDIGHYKETPPHRLE</sequence>
<feature type="compositionally biased region" description="Basic and acidic residues" evidence="1">
    <location>
        <begin position="1"/>
        <end position="15"/>
    </location>
</feature>
<evidence type="ECO:0000256" key="1">
    <source>
        <dbReference type="SAM" id="MobiDB-lite"/>
    </source>
</evidence>
<reference evidence="2 3" key="1">
    <citation type="journal article" date="2023" name="Nucleic Acids Res.">
        <title>The hologenome of Daphnia magna reveals possible DNA methylation and microbiome-mediated evolution of the host genome.</title>
        <authorList>
            <person name="Chaturvedi A."/>
            <person name="Li X."/>
            <person name="Dhandapani V."/>
            <person name="Marshall H."/>
            <person name="Kissane S."/>
            <person name="Cuenca-Cambronero M."/>
            <person name="Asole G."/>
            <person name="Calvet F."/>
            <person name="Ruiz-Romero M."/>
            <person name="Marangio P."/>
            <person name="Guigo R."/>
            <person name="Rago D."/>
            <person name="Mirbahai L."/>
            <person name="Eastwood N."/>
            <person name="Colbourne J.K."/>
            <person name="Zhou J."/>
            <person name="Mallon E."/>
            <person name="Orsini L."/>
        </authorList>
    </citation>
    <scope>NUCLEOTIDE SEQUENCE [LARGE SCALE GENOMIC DNA]</scope>
    <source>
        <strain evidence="2">LRV0_1</strain>
    </source>
</reference>
<evidence type="ECO:0000313" key="3">
    <source>
        <dbReference type="Proteomes" id="UP001234178"/>
    </source>
</evidence>
<accession>A0ABR0AE53</accession>
<feature type="region of interest" description="Disordered" evidence="1">
    <location>
        <begin position="1"/>
        <end position="24"/>
    </location>
</feature>